<evidence type="ECO:0000313" key="3">
    <source>
        <dbReference type="Proteomes" id="UP000234323"/>
    </source>
</evidence>
<evidence type="ECO:0000256" key="1">
    <source>
        <dbReference type="SAM" id="Coils"/>
    </source>
</evidence>
<dbReference type="EMBL" id="LLXI01000329">
    <property type="protein sequence ID" value="PKY44532.1"/>
    <property type="molecule type" value="Genomic_DNA"/>
</dbReference>
<comment type="caution">
    <text evidence="2">The sequence shown here is derived from an EMBL/GenBank/DDBJ whole genome shotgun (WGS) entry which is preliminary data.</text>
</comment>
<feature type="coiled-coil region" evidence="1">
    <location>
        <begin position="4"/>
        <end position="66"/>
    </location>
</feature>
<keyword evidence="3" id="KW-1185">Reference proteome</keyword>
<protein>
    <submittedName>
        <fullName evidence="2">Uncharacterized protein</fullName>
    </submittedName>
</protein>
<evidence type="ECO:0000313" key="2">
    <source>
        <dbReference type="EMBL" id="PKY44532.1"/>
    </source>
</evidence>
<sequence length="162" mass="19883">MNKLQQFKSESKQIRENLEKVARKRDELVKEILNYENEIEMYLDQEENLRNEMKAYEDEQMEVMTDEETDEGWRELLIKARIVKAEKNQLIKERKILLRGVVNYVKNMWLKREVSIQEKIERLQEKENDLYGKVYRLSEILFKRDQNPDYIWFKTSEDEDIV</sequence>
<keyword evidence="1" id="KW-0175">Coiled coil</keyword>
<dbReference type="AlphaFoldDB" id="A0A2I1GD28"/>
<accession>A0A2I1GD28</accession>
<proteinExistence type="predicted"/>
<name>A0A2I1GD28_9GLOM</name>
<gene>
    <name evidence="2" type="ORF">RhiirA4_514014</name>
</gene>
<organism evidence="2 3">
    <name type="scientific">Rhizophagus irregularis</name>
    <dbReference type="NCBI Taxonomy" id="588596"/>
    <lineage>
        <taxon>Eukaryota</taxon>
        <taxon>Fungi</taxon>
        <taxon>Fungi incertae sedis</taxon>
        <taxon>Mucoromycota</taxon>
        <taxon>Glomeromycotina</taxon>
        <taxon>Glomeromycetes</taxon>
        <taxon>Glomerales</taxon>
        <taxon>Glomeraceae</taxon>
        <taxon>Rhizophagus</taxon>
    </lineage>
</organism>
<reference evidence="2 3" key="1">
    <citation type="submission" date="2015-10" db="EMBL/GenBank/DDBJ databases">
        <title>Genome analyses suggest a sexual origin of heterokaryosis in a supposedly ancient asexual fungus.</title>
        <authorList>
            <person name="Ropars J."/>
            <person name="Sedzielewska K."/>
            <person name="Noel J."/>
            <person name="Charron P."/>
            <person name="Farinelli L."/>
            <person name="Marton T."/>
            <person name="Kruger M."/>
            <person name="Pelin A."/>
            <person name="Brachmann A."/>
            <person name="Corradi N."/>
        </authorList>
    </citation>
    <scope>NUCLEOTIDE SEQUENCE [LARGE SCALE GENOMIC DNA]</scope>
    <source>
        <strain evidence="2 3">A4</strain>
    </source>
</reference>
<dbReference type="Proteomes" id="UP000234323">
    <property type="component" value="Unassembled WGS sequence"/>
</dbReference>